<dbReference type="InterPro" id="IPR013107">
    <property type="entry name" value="Acyl-CoA_DH_C"/>
</dbReference>
<reference evidence="5" key="1">
    <citation type="journal article" date="2019" name="Int. J. Syst. Evol. Microbiol.">
        <title>The Global Catalogue of Microorganisms (GCM) 10K type strain sequencing project: providing services to taxonomists for standard genome sequencing and annotation.</title>
        <authorList>
            <consortium name="The Broad Institute Genomics Platform"/>
            <consortium name="The Broad Institute Genome Sequencing Center for Infectious Disease"/>
            <person name="Wu L."/>
            <person name="Ma J."/>
        </authorList>
    </citation>
    <scope>NUCLEOTIDE SEQUENCE [LARGE SCALE GENOMIC DNA]</scope>
    <source>
        <strain evidence="5">JCM 4505</strain>
    </source>
</reference>
<accession>A0ABP3EL91</accession>
<keyword evidence="5" id="KW-1185">Reference proteome</keyword>
<dbReference type="RefSeq" id="WP_344150895.1">
    <property type="nucleotide sequence ID" value="NZ_BAAABV010000002.1"/>
</dbReference>
<evidence type="ECO:0000259" key="2">
    <source>
        <dbReference type="Pfam" id="PF02771"/>
    </source>
</evidence>
<dbReference type="InterPro" id="IPR046373">
    <property type="entry name" value="Acyl-CoA_Oxase/DH_mid-dom_sf"/>
</dbReference>
<feature type="domain" description="Acyl-CoA dehydrogenase C-terminal" evidence="3">
    <location>
        <begin position="257"/>
        <end position="380"/>
    </location>
</feature>
<evidence type="ECO:0000313" key="4">
    <source>
        <dbReference type="EMBL" id="GAA0268369.1"/>
    </source>
</evidence>
<dbReference type="Gene3D" id="1.10.540.10">
    <property type="entry name" value="Acyl-CoA dehydrogenase/oxidase, N-terminal domain"/>
    <property type="match status" value="1"/>
</dbReference>
<dbReference type="PANTHER" id="PTHR43884">
    <property type="entry name" value="ACYL-COA DEHYDROGENASE"/>
    <property type="match status" value="1"/>
</dbReference>
<comment type="caution">
    <text evidence="4">The sequence shown here is derived from an EMBL/GenBank/DDBJ whole genome shotgun (WGS) entry which is preliminary data.</text>
</comment>
<sequence>MTAALDEAPALPGGGRAGAGEAGWAGAVEEVAAVVAEHGRRNDELASFPVEALSALRASGLMGLLVPAAYGGLGGGVREMSEVTQRLGRADMSVAMIFTMHCQQVAALARYAGQDLRDELLPEIAAGRIYLASVTTEAGKGGHLLSSGSPLESDEAGRTLMVDRFAPIVTGGLHADGFLITMRSPYSDSPSDVSLVYAPRELLEITPSGDWQPLGMRASHSVGLRLTGQVPGHYVVGEHGRFRDVASGVFAPLAHIGWSAAWLGTACGALSRVVALLRSPAERGRYDLSSELLLTRLATARRRLDTVHALLLRTVDMTATAEDLTTPACQLLLNALKVTASEECHAAVQDLVDLLGLRHGYLRDSPTGLERALRDLRSAALNYSNDRLRLAAGRLALLDSEVRLVR</sequence>
<dbReference type="Proteomes" id="UP001501867">
    <property type="component" value="Unassembled WGS sequence"/>
</dbReference>
<name>A0ABP3EL91_9ACTN</name>
<dbReference type="PIRSF" id="PIRSF016578">
    <property type="entry name" value="HsaA"/>
    <property type="match status" value="1"/>
</dbReference>
<gene>
    <name evidence="4" type="ORF">GCM10010302_02610</name>
</gene>
<dbReference type="Gene3D" id="2.40.110.10">
    <property type="entry name" value="Butyryl-CoA Dehydrogenase, subunit A, domain 2"/>
    <property type="match status" value="1"/>
</dbReference>
<evidence type="ECO:0000313" key="5">
    <source>
        <dbReference type="Proteomes" id="UP001501867"/>
    </source>
</evidence>
<dbReference type="InterPro" id="IPR013786">
    <property type="entry name" value="AcylCoA_DH/ox_N"/>
</dbReference>
<proteinExistence type="predicted"/>
<dbReference type="InterPro" id="IPR009100">
    <property type="entry name" value="AcylCoA_DH/oxidase_NM_dom_sf"/>
</dbReference>
<keyword evidence="1" id="KW-0560">Oxidoreductase</keyword>
<dbReference type="Pfam" id="PF08028">
    <property type="entry name" value="Acyl-CoA_dh_2"/>
    <property type="match status" value="1"/>
</dbReference>
<dbReference type="SUPFAM" id="SSF56645">
    <property type="entry name" value="Acyl-CoA dehydrogenase NM domain-like"/>
    <property type="match status" value="1"/>
</dbReference>
<protein>
    <submittedName>
        <fullName evidence="4">Acyl-CoA dehydrogenase family protein</fullName>
    </submittedName>
</protein>
<feature type="domain" description="Acyl-CoA dehydrogenase/oxidase N-terminal" evidence="2">
    <location>
        <begin position="31"/>
        <end position="127"/>
    </location>
</feature>
<dbReference type="EMBL" id="BAAABV010000002">
    <property type="protein sequence ID" value="GAA0268369.1"/>
    <property type="molecule type" value="Genomic_DNA"/>
</dbReference>
<dbReference type="PANTHER" id="PTHR43884:SF12">
    <property type="entry name" value="ISOVALERYL-COA DEHYDROGENASE, MITOCHONDRIAL-RELATED"/>
    <property type="match status" value="1"/>
</dbReference>
<dbReference type="SUPFAM" id="SSF47203">
    <property type="entry name" value="Acyl-CoA dehydrogenase C-terminal domain-like"/>
    <property type="match status" value="1"/>
</dbReference>
<organism evidence="4 5">
    <name type="scientific">Streptomyces polychromogenes</name>
    <dbReference type="NCBI Taxonomy" id="67342"/>
    <lineage>
        <taxon>Bacteria</taxon>
        <taxon>Bacillati</taxon>
        <taxon>Actinomycetota</taxon>
        <taxon>Actinomycetes</taxon>
        <taxon>Kitasatosporales</taxon>
        <taxon>Streptomycetaceae</taxon>
        <taxon>Streptomyces</taxon>
    </lineage>
</organism>
<evidence type="ECO:0000259" key="3">
    <source>
        <dbReference type="Pfam" id="PF08028"/>
    </source>
</evidence>
<dbReference type="Gene3D" id="1.20.140.10">
    <property type="entry name" value="Butyryl-CoA Dehydrogenase, subunit A, domain 3"/>
    <property type="match status" value="1"/>
</dbReference>
<dbReference type="Pfam" id="PF02771">
    <property type="entry name" value="Acyl-CoA_dh_N"/>
    <property type="match status" value="1"/>
</dbReference>
<dbReference type="InterPro" id="IPR037069">
    <property type="entry name" value="AcylCoA_DH/ox_N_sf"/>
</dbReference>
<dbReference type="InterPro" id="IPR036250">
    <property type="entry name" value="AcylCo_DH-like_C"/>
</dbReference>
<evidence type="ECO:0000256" key="1">
    <source>
        <dbReference type="ARBA" id="ARBA00023002"/>
    </source>
</evidence>